<reference evidence="2" key="2">
    <citation type="submission" date="2020-09" db="EMBL/GenBank/DDBJ databases">
        <authorList>
            <person name="Sun Q."/>
            <person name="Zhou Y."/>
        </authorList>
    </citation>
    <scope>NUCLEOTIDE SEQUENCE</scope>
    <source>
        <strain evidence="2">CGMCC 1.15343</strain>
    </source>
</reference>
<dbReference type="PANTHER" id="PTHR33990">
    <property type="entry name" value="PROTEIN YJDN-RELATED"/>
    <property type="match status" value="1"/>
</dbReference>
<accession>A0A916TZ77</accession>
<dbReference type="Gene3D" id="3.10.180.10">
    <property type="entry name" value="2,3-Dihydroxybiphenyl 1,2-Dioxygenase, domain 1"/>
    <property type="match status" value="1"/>
</dbReference>
<dbReference type="AlphaFoldDB" id="A0A916TZ77"/>
<keyword evidence="3" id="KW-1185">Reference proteome</keyword>
<name>A0A916TZ77_9SPHI</name>
<dbReference type="Pfam" id="PF06983">
    <property type="entry name" value="3-dmu-9_3-mt"/>
    <property type="match status" value="1"/>
</dbReference>
<gene>
    <name evidence="2" type="primary">phnB</name>
    <name evidence="2" type="ORF">GCM10011387_03190</name>
</gene>
<sequence>MKLNPYLNFNGNAEEAFRFYQSVFGGELIVMRMGDAPGAEKLSEAERNMAMHVSIPIGAGQYLMASDCTGQAGVQLQFGNNNYIAVSPDSRDEADRIFDGLSAGGMIEMPMADMFWGDYFGSFKDKYGVYWMIIFENSKVENDASEPGIHVFESN</sequence>
<evidence type="ECO:0000259" key="1">
    <source>
        <dbReference type="Pfam" id="PF06983"/>
    </source>
</evidence>
<dbReference type="SUPFAM" id="SSF54593">
    <property type="entry name" value="Glyoxalase/Bleomycin resistance protein/Dihydroxybiphenyl dioxygenase"/>
    <property type="match status" value="1"/>
</dbReference>
<dbReference type="PANTHER" id="PTHR33990:SF1">
    <property type="entry name" value="PROTEIN YJDN"/>
    <property type="match status" value="1"/>
</dbReference>
<dbReference type="RefSeq" id="WP_188625070.1">
    <property type="nucleotide sequence ID" value="NZ_BMIL01000001.1"/>
</dbReference>
<reference evidence="2" key="1">
    <citation type="journal article" date="2014" name="Int. J. Syst. Evol. Microbiol.">
        <title>Complete genome sequence of Corynebacterium casei LMG S-19264T (=DSM 44701T), isolated from a smear-ripened cheese.</title>
        <authorList>
            <consortium name="US DOE Joint Genome Institute (JGI-PGF)"/>
            <person name="Walter F."/>
            <person name="Albersmeier A."/>
            <person name="Kalinowski J."/>
            <person name="Ruckert C."/>
        </authorList>
    </citation>
    <scope>NUCLEOTIDE SEQUENCE</scope>
    <source>
        <strain evidence="2">CGMCC 1.15343</strain>
    </source>
</reference>
<dbReference type="InterPro" id="IPR029068">
    <property type="entry name" value="Glyas_Bleomycin-R_OHBP_Dase"/>
</dbReference>
<proteinExistence type="predicted"/>
<organism evidence="2 3">
    <name type="scientific">Pedobacter quisquiliarum</name>
    <dbReference type="NCBI Taxonomy" id="1834438"/>
    <lineage>
        <taxon>Bacteria</taxon>
        <taxon>Pseudomonadati</taxon>
        <taxon>Bacteroidota</taxon>
        <taxon>Sphingobacteriia</taxon>
        <taxon>Sphingobacteriales</taxon>
        <taxon>Sphingobacteriaceae</taxon>
        <taxon>Pedobacter</taxon>
    </lineage>
</organism>
<dbReference type="InterPro" id="IPR028973">
    <property type="entry name" value="PhnB-like"/>
</dbReference>
<protein>
    <submittedName>
        <fullName evidence="2">VOC family protein</fullName>
    </submittedName>
</protein>
<dbReference type="Proteomes" id="UP000651668">
    <property type="component" value="Unassembled WGS sequence"/>
</dbReference>
<dbReference type="CDD" id="cd06588">
    <property type="entry name" value="PhnB_like"/>
    <property type="match status" value="1"/>
</dbReference>
<dbReference type="EMBL" id="BMIL01000001">
    <property type="protein sequence ID" value="GGC53040.1"/>
    <property type="molecule type" value="Genomic_DNA"/>
</dbReference>
<evidence type="ECO:0000313" key="2">
    <source>
        <dbReference type="EMBL" id="GGC53040.1"/>
    </source>
</evidence>
<feature type="domain" description="PhnB-like" evidence="1">
    <location>
        <begin position="2"/>
        <end position="134"/>
    </location>
</feature>
<evidence type="ECO:0000313" key="3">
    <source>
        <dbReference type="Proteomes" id="UP000651668"/>
    </source>
</evidence>
<comment type="caution">
    <text evidence="2">The sequence shown here is derived from an EMBL/GenBank/DDBJ whole genome shotgun (WGS) entry which is preliminary data.</text>
</comment>